<proteinExistence type="predicted"/>
<feature type="transmembrane region" description="Helical" evidence="1">
    <location>
        <begin position="184"/>
        <end position="202"/>
    </location>
</feature>
<keyword evidence="1" id="KW-0472">Membrane</keyword>
<dbReference type="PANTHER" id="PTHR14969">
    <property type="entry name" value="SPHINGOSINE-1-PHOSPHATE PHOSPHOHYDROLASE"/>
    <property type="match status" value="1"/>
</dbReference>
<keyword evidence="1" id="KW-1133">Transmembrane helix</keyword>
<feature type="domain" description="Phosphatidic acid phosphatase type 2/haloperoxidase" evidence="2">
    <location>
        <begin position="87"/>
        <end position="199"/>
    </location>
</feature>
<dbReference type="SMART" id="SM00014">
    <property type="entry name" value="acidPPc"/>
    <property type="match status" value="1"/>
</dbReference>
<keyword evidence="4" id="KW-1185">Reference proteome</keyword>
<dbReference type="RefSeq" id="WP_209627899.1">
    <property type="nucleotide sequence ID" value="NZ_PRDG01000003.1"/>
</dbReference>
<feature type="transmembrane region" description="Helical" evidence="1">
    <location>
        <begin position="156"/>
        <end position="178"/>
    </location>
</feature>
<dbReference type="EMBL" id="PRDG01000003">
    <property type="protein sequence ID" value="MBP2623400.1"/>
    <property type="molecule type" value="Genomic_DNA"/>
</dbReference>
<sequence length="216" mass="24822">MKNKEMYLTRGSFALLLFVILGYVVKFYPEQLTSLDSQIQTAIRGDLPAVLTTLMKFITSFINPQILPIWVLLLAGIFWFKKWRSESLFLLGNLALAGLLVLFIKNIYQRPRPAIIHLVVEKGYSFPSSHALAATLLIGSLIIISRQRLGKNRLSYLVQALLASFILLLLLSRVYLGVHYPTDVLAGLILGFALLNIEYPFYDRWRFQWRFKGRQK</sequence>
<dbReference type="InterPro" id="IPR000326">
    <property type="entry name" value="PAP2/HPO"/>
</dbReference>
<dbReference type="Proteomes" id="UP001519296">
    <property type="component" value="Unassembled WGS sequence"/>
</dbReference>
<accession>A0ABS5B3J7</accession>
<evidence type="ECO:0000313" key="3">
    <source>
        <dbReference type="EMBL" id="MBP2623400.1"/>
    </source>
</evidence>
<feature type="transmembrane region" description="Helical" evidence="1">
    <location>
        <begin position="61"/>
        <end position="80"/>
    </location>
</feature>
<dbReference type="PANTHER" id="PTHR14969:SF13">
    <property type="entry name" value="AT30094P"/>
    <property type="match status" value="1"/>
</dbReference>
<dbReference type="InterPro" id="IPR036938">
    <property type="entry name" value="PAP2/HPO_sf"/>
</dbReference>
<evidence type="ECO:0000256" key="1">
    <source>
        <dbReference type="SAM" id="Phobius"/>
    </source>
</evidence>
<dbReference type="Pfam" id="PF01569">
    <property type="entry name" value="PAP2"/>
    <property type="match status" value="1"/>
</dbReference>
<organism evidence="3 4">
    <name type="scientific">Streptococcus oricebi</name>
    <dbReference type="NCBI Taxonomy" id="1547447"/>
    <lineage>
        <taxon>Bacteria</taxon>
        <taxon>Bacillati</taxon>
        <taxon>Bacillota</taxon>
        <taxon>Bacilli</taxon>
        <taxon>Lactobacillales</taxon>
        <taxon>Streptococcaceae</taxon>
        <taxon>Streptococcus</taxon>
    </lineage>
</organism>
<dbReference type="SUPFAM" id="SSF48317">
    <property type="entry name" value="Acid phosphatase/Vanadium-dependent haloperoxidase"/>
    <property type="match status" value="1"/>
</dbReference>
<gene>
    <name evidence="3" type="ORF">C4K46_05535</name>
</gene>
<feature type="transmembrane region" description="Helical" evidence="1">
    <location>
        <begin position="87"/>
        <end position="104"/>
    </location>
</feature>
<dbReference type="CDD" id="cd03392">
    <property type="entry name" value="PAP2_like_2"/>
    <property type="match status" value="1"/>
</dbReference>
<evidence type="ECO:0000259" key="2">
    <source>
        <dbReference type="SMART" id="SM00014"/>
    </source>
</evidence>
<name>A0ABS5B3J7_9STRE</name>
<evidence type="ECO:0000313" key="4">
    <source>
        <dbReference type="Proteomes" id="UP001519296"/>
    </source>
</evidence>
<feature type="transmembrane region" description="Helical" evidence="1">
    <location>
        <begin position="124"/>
        <end position="144"/>
    </location>
</feature>
<dbReference type="Gene3D" id="1.20.144.10">
    <property type="entry name" value="Phosphatidic acid phosphatase type 2/haloperoxidase"/>
    <property type="match status" value="2"/>
</dbReference>
<keyword evidence="1" id="KW-0812">Transmembrane</keyword>
<feature type="transmembrane region" description="Helical" evidence="1">
    <location>
        <begin position="7"/>
        <end position="25"/>
    </location>
</feature>
<protein>
    <submittedName>
        <fullName evidence="3">Phosphatase PAP2 family protein</fullName>
    </submittedName>
</protein>
<comment type="caution">
    <text evidence="3">The sequence shown here is derived from an EMBL/GenBank/DDBJ whole genome shotgun (WGS) entry which is preliminary data.</text>
</comment>
<reference evidence="3 4" key="1">
    <citation type="submission" date="2018-02" db="EMBL/GenBank/DDBJ databases">
        <title>Draft genome sequence of Streptococcus oricebi CCUG 70868T type strain.</title>
        <authorList>
            <person name="Mendez V."/>
            <person name="Salva-Serra F."/>
            <person name="Jaen-Luchoro D."/>
            <person name="Gonzales-Siles L."/>
            <person name="Karlsson R."/>
            <person name="Engstrom-Jakobsson H."/>
            <person name="Busquets A."/>
            <person name="Gomila M."/>
            <person name="Pineiro-Iglesias B."/>
            <person name="Bennasar-Figueras A."/>
            <person name="Seeger M."/>
            <person name="Moore E."/>
        </authorList>
    </citation>
    <scope>NUCLEOTIDE SEQUENCE [LARGE SCALE GENOMIC DNA]</scope>
    <source>
        <strain evidence="3 4">CCUG 70868</strain>
    </source>
</reference>